<dbReference type="EMBL" id="JAXOVC010000007">
    <property type="protein sequence ID" value="KAK4499616.1"/>
    <property type="molecule type" value="Genomic_DNA"/>
</dbReference>
<dbReference type="SUPFAM" id="SSF54631">
    <property type="entry name" value="CBS-domain pair"/>
    <property type="match status" value="1"/>
</dbReference>
<feature type="compositionally biased region" description="Polar residues" evidence="1">
    <location>
        <begin position="1"/>
        <end position="10"/>
    </location>
</feature>
<evidence type="ECO:0000256" key="1">
    <source>
        <dbReference type="SAM" id="MobiDB-lite"/>
    </source>
</evidence>
<dbReference type="PANTHER" id="PTHR42115">
    <property type="entry name" value="BETA-SYNTHASE (BETA-THIONASE), PUTATIVE (AFU_ORTHOLOGUE AFUA_3G08420)-RELATED"/>
    <property type="match status" value="1"/>
</dbReference>
<accession>A0ABR0EEA5</accession>
<comment type="caution">
    <text evidence="2">The sequence shown here is derived from an EMBL/GenBank/DDBJ whole genome shotgun (WGS) entry which is preliminary data.</text>
</comment>
<evidence type="ECO:0000313" key="3">
    <source>
        <dbReference type="Proteomes" id="UP001305779"/>
    </source>
</evidence>
<name>A0ABR0EEA5_ZASCE</name>
<evidence type="ECO:0008006" key="4">
    <source>
        <dbReference type="Google" id="ProtNLM"/>
    </source>
</evidence>
<feature type="region of interest" description="Disordered" evidence="1">
    <location>
        <begin position="1"/>
        <end position="42"/>
    </location>
</feature>
<keyword evidence="3" id="KW-1185">Reference proteome</keyword>
<gene>
    <name evidence="2" type="ORF">PRZ48_010134</name>
</gene>
<reference evidence="2 3" key="1">
    <citation type="journal article" date="2023" name="G3 (Bethesda)">
        <title>A chromosome-level genome assembly of Zasmidium syzygii isolated from banana leaves.</title>
        <authorList>
            <person name="van Westerhoven A.C."/>
            <person name="Mehrabi R."/>
            <person name="Talebi R."/>
            <person name="Steentjes M.B.F."/>
            <person name="Corcolon B."/>
            <person name="Chong P.A."/>
            <person name="Kema G.H.J."/>
            <person name="Seidl M.F."/>
        </authorList>
    </citation>
    <scope>NUCLEOTIDE SEQUENCE [LARGE SCALE GENOMIC DNA]</scope>
    <source>
        <strain evidence="2 3">P124</strain>
    </source>
</reference>
<evidence type="ECO:0000313" key="2">
    <source>
        <dbReference type="EMBL" id="KAK4499616.1"/>
    </source>
</evidence>
<dbReference type="Gene3D" id="3.10.580.10">
    <property type="entry name" value="CBS-domain"/>
    <property type="match status" value="1"/>
</dbReference>
<proteinExistence type="predicted"/>
<protein>
    <recommendedName>
        <fullName evidence="4">Cystathionine beta-synthase</fullName>
    </recommendedName>
</protein>
<dbReference type="PANTHER" id="PTHR42115:SF1">
    <property type="entry name" value="BETA-SYNTHASE (BETA-THIONASE), PUTATIVE (AFU_ORTHOLOGUE AFUA_3G08420)-RELATED"/>
    <property type="match status" value="1"/>
</dbReference>
<organism evidence="2 3">
    <name type="scientific">Zasmidium cellare</name>
    <name type="common">Wine cellar mold</name>
    <name type="synonym">Racodium cellare</name>
    <dbReference type="NCBI Taxonomy" id="395010"/>
    <lineage>
        <taxon>Eukaryota</taxon>
        <taxon>Fungi</taxon>
        <taxon>Dikarya</taxon>
        <taxon>Ascomycota</taxon>
        <taxon>Pezizomycotina</taxon>
        <taxon>Dothideomycetes</taxon>
        <taxon>Dothideomycetidae</taxon>
        <taxon>Mycosphaerellales</taxon>
        <taxon>Mycosphaerellaceae</taxon>
        <taxon>Zasmidium</taxon>
    </lineage>
</organism>
<sequence>MAAATRTSTGDPREKSPWANKYRGATVEDLDPPPALSTSPHSPISHALMAAYERDYTHLTVLSPEDKSLLGYISIPHLQSLLKNGTVKDSDPVEKAMIKFKRKGKKYRLITMETRLEELEGFFEGEGSGEKQEFAVVTDFGRRFVLGVATKEDLVKFLERRPF</sequence>
<dbReference type="Proteomes" id="UP001305779">
    <property type="component" value="Unassembled WGS sequence"/>
</dbReference>
<dbReference type="InterPro" id="IPR046342">
    <property type="entry name" value="CBS_dom_sf"/>
</dbReference>